<dbReference type="PANTHER" id="PTHR40254">
    <property type="entry name" value="BLR0577 PROTEIN"/>
    <property type="match status" value="1"/>
</dbReference>
<evidence type="ECO:0000259" key="2">
    <source>
        <dbReference type="Pfam" id="PF13454"/>
    </source>
</evidence>
<sequence>MIEVAVRGHPYVVAVVGVGLYGLSTLERLVANIPEYVPKKDREIHIHLIDPCLDRGSRTWAVDQPSELWMNSHAGMMTLFTDDSSSCEGPVRKGPTLQEWAASAGEVLSSDETLNGLVDAFSPYRWASRSVMGKYMGWFLDHVVQNAPSNVRIHRHGKLAVEVSSASDSLQEGESVKLADDPVPLVCHRVILAQGRPATEPTPEQQELRRTMSSYGGSHEPPGQASLSKTAHIKPGDRVLLRGLGLTFFDYLQLLTTVRGGTFHRAANGSLTYEPSGNEPRIFAISRTGVLAHPVRWWPMTGSLVMCPVPRFTSPQIFSELALRCDTAVALKEATARMSSELLYFYYSDTLSADPERSSSAWHRFQQTYPSLEPGSPAQEELIASLFPMEERIDLDRMMDPLQGETFSTLESLQTWMRRHIAQITNRTLTKEHSRDLALRTALAYITASLQEASRSRGFEANPDFYKGIWDWAWAKMAILTGGAPWPRQLELQALSRCGVVTFLGKESGVAHAPEAGTVKCVSETVPVTVGIDHLIEARHSMPTVTQTSDALLRNLVQRGEISWRGFDRTSSPRAPGPQRVTVTRYGSLVTTDNRVSRTIYAVGADTSNPILTPGLPRVGTDSDVFHLTDRVARHLLESLIRGYPDTSTEE</sequence>
<organism evidence="3 4">
    <name type="scientific">Streptomyces asoensis</name>
    <dbReference type="NCBI Taxonomy" id="249586"/>
    <lineage>
        <taxon>Bacteria</taxon>
        <taxon>Bacillati</taxon>
        <taxon>Actinomycetota</taxon>
        <taxon>Actinomycetes</taxon>
        <taxon>Kitasatosporales</taxon>
        <taxon>Streptomycetaceae</taxon>
        <taxon>Streptomyces</taxon>
    </lineage>
</organism>
<name>A0A6M4X0U5_9ACTN</name>
<dbReference type="Proteomes" id="UP000502665">
    <property type="component" value="Chromosome"/>
</dbReference>
<protein>
    <submittedName>
        <fullName evidence="3">FAD/NAD(P)-binding protein</fullName>
    </submittedName>
</protein>
<feature type="region of interest" description="Disordered" evidence="1">
    <location>
        <begin position="196"/>
        <end position="229"/>
    </location>
</feature>
<evidence type="ECO:0000313" key="4">
    <source>
        <dbReference type="Proteomes" id="UP000502665"/>
    </source>
</evidence>
<proteinExistence type="predicted"/>
<feature type="domain" description="FAD-dependent urate hydroxylase HpyO/Asp monooxygenase CreE-like FAD/NAD(P)-binding" evidence="2">
    <location>
        <begin position="14"/>
        <end position="196"/>
    </location>
</feature>
<evidence type="ECO:0000256" key="1">
    <source>
        <dbReference type="SAM" id="MobiDB-lite"/>
    </source>
</evidence>
<dbReference type="PANTHER" id="PTHR40254:SF1">
    <property type="entry name" value="BLR0577 PROTEIN"/>
    <property type="match status" value="1"/>
</dbReference>
<gene>
    <name evidence="3" type="ORF">G9272_29320</name>
</gene>
<dbReference type="InterPro" id="IPR038732">
    <property type="entry name" value="HpyO/CreE_NAD-binding"/>
</dbReference>
<dbReference type="Pfam" id="PF13454">
    <property type="entry name" value="NAD_binding_9"/>
    <property type="match status" value="1"/>
</dbReference>
<dbReference type="AlphaFoldDB" id="A0A6M4X0U5"/>
<reference evidence="3" key="1">
    <citation type="submission" date="2020-03" db="EMBL/GenBank/DDBJ databases">
        <title>Molecular networking-based the target discovery of potent antiproliferative macrolactams: 5/6/7/16 polycyclic ansamycins and glycosylated trienomycin from Streptomyces cacaoi subsp. asoensis.</title>
        <authorList>
            <person name="Liu L.-L."/>
        </authorList>
    </citation>
    <scope>NUCLEOTIDE SEQUENCE [LARGE SCALE GENOMIC DNA]</scope>
    <source>
        <strain evidence="3">H2S5</strain>
    </source>
</reference>
<keyword evidence="4" id="KW-1185">Reference proteome</keyword>
<dbReference type="EMBL" id="CP049838">
    <property type="protein sequence ID" value="QJT03876.1"/>
    <property type="molecule type" value="Genomic_DNA"/>
</dbReference>
<evidence type="ECO:0000313" key="3">
    <source>
        <dbReference type="EMBL" id="QJT03876.1"/>
    </source>
</evidence>
<dbReference type="RefSeq" id="WP_171399276.1">
    <property type="nucleotide sequence ID" value="NZ_CP049838.1"/>
</dbReference>
<dbReference type="InterPro" id="IPR052189">
    <property type="entry name" value="L-asp_N-monooxygenase_NS-form"/>
</dbReference>
<accession>A0A6M4X0U5</accession>